<evidence type="ECO:0000256" key="2">
    <source>
        <dbReference type="ARBA" id="ARBA00022801"/>
    </source>
</evidence>
<dbReference type="Pfam" id="PF02113">
    <property type="entry name" value="Peptidase_S13"/>
    <property type="match status" value="1"/>
</dbReference>
<dbReference type="SUPFAM" id="SSF56601">
    <property type="entry name" value="beta-lactamase/transpeptidase-like"/>
    <property type="match status" value="1"/>
</dbReference>
<dbReference type="PANTHER" id="PTHR30023">
    <property type="entry name" value="D-ALANYL-D-ALANINE CARBOXYPEPTIDASE"/>
    <property type="match status" value="1"/>
</dbReference>
<dbReference type="InterPro" id="IPR013108">
    <property type="entry name" value="Amidohydro_3"/>
</dbReference>
<dbReference type="Gene3D" id="3.20.20.140">
    <property type="entry name" value="Metal-dependent hydrolases"/>
    <property type="match status" value="1"/>
</dbReference>
<dbReference type="CDD" id="cd01297">
    <property type="entry name" value="D-aminoacylase"/>
    <property type="match status" value="1"/>
</dbReference>
<evidence type="ECO:0000259" key="3">
    <source>
        <dbReference type="Pfam" id="PF07969"/>
    </source>
</evidence>
<comment type="caution">
    <text evidence="4">The sequence shown here is derived from an EMBL/GenBank/DDBJ whole genome shotgun (WGS) entry which is preliminary data.</text>
</comment>
<proteinExistence type="inferred from homology"/>
<dbReference type="GO" id="GO:0004185">
    <property type="term" value="F:serine-type carboxypeptidase activity"/>
    <property type="evidence" value="ECO:0007669"/>
    <property type="project" value="InterPro"/>
</dbReference>
<dbReference type="Gene3D" id="2.30.40.10">
    <property type="entry name" value="Urease, subunit C, domain 1"/>
    <property type="match status" value="1"/>
</dbReference>
<protein>
    <submittedName>
        <fullName evidence="4">Amidohydrolase family protein</fullName>
    </submittedName>
</protein>
<evidence type="ECO:0000313" key="4">
    <source>
        <dbReference type="EMBL" id="MBA0085271.1"/>
    </source>
</evidence>
<gene>
    <name evidence="4" type="ORF">HRJ53_09755</name>
</gene>
<accession>A0A7V8NPU9</accession>
<dbReference type="GO" id="GO:0000270">
    <property type="term" value="P:peptidoglycan metabolic process"/>
    <property type="evidence" value="ECO:0007669"/>
    <property type="project" value="TreeGrafter"/>
</dbReference>
<evidence type="ECO:0000256" key="1">
    <source>
        <dbReference type="ARBA" id="ARBA00006096"/>
    </source>
</evidence>
<dbReference type="InterPro" id="IPR000667">
    <property type="entry name" value="Peptidase_S13"/>
</dbReference>
<dbReference type="SUPFAM" id="SSF51556">
    <property type="entry name" value="Metallo-dependent hydrolases"/>
    <property type="match status" value="1"/>
</dbReference>
<dbReference type="Proteomes" id="UP000567293">
    <property type="component" value="Unassembled WGS sequence"/>
</dbReference>
<dbReference type="GO" id="GO:0016811">
    <property type="term" value="F:hydrolase activity, acting on carbon-nitrogen (but not peptide) bonds, in linear amides"/>
    <property type="evidence" value="ECO:0007669"/>
    <property type="project" value="InterPro"/>
</dbReference>
<dbReference type="PANTHER" id="PTHR30023:SF0">
    <property type="entry name" value="PENICILLIN-SENSITIVE CARBOXYPEPTIDASE A"/>
    <property type="match status" value="1"/>
</dbReference>
<dbReference type="InterPro" id="IPR032466">
    <property type="entry name" value="Metal_Hydrolase"/>
</dbReference>
<sequence length="727" mass="78121">MGPYLLGALVGKDTKNPLDAGFHVEHEFLQSAKLDLSGTGQGDGAGGDWADLFSPDFMVHYLVYWTTRPDYETFLQGLPVLGKDGTLARIQVNSPAAGHVFAKTGTFGSEDRLNSKLMLNGKGLVGYVMTKSNKKLAFAAYVNHVTLPPDMEAAQSVAGEALGEIAAAAYDSDLGSSGAASAEESYDLLIRNGHIIDGAGNPWFAGDVAVSGERIAAVGDLREAHGKREIDAQGRIVAPGFIDMLGQSEVALLLDNRSLSKLSQGITTEITGEGGSIAPQNEKTIAPMKPFLDRYKLTIDWTTLDGYFKRLEKQGTPLNIGTYVGSAQVREAVIGDDDRAPTPAELDHMKALVEQAMKDGALGVSSALIYPPNIYAKTDELVALAQVASQYGGIYATHMRSEGASEMPALAEAIRIGQEAHLPVEIFHLKVSGKSRWGSMKNVAAALQNARDSGLDIAADMYPYAAGATALASALPPWVADGGIQKLLGRLKDPAVRVRIKQELSTDHPNWENLFYDCGGGAGVLISSVEKPELKQFEGKTVEDVAKAWKKTPDDTLMDFVLADSAQTGAIYFMASEEDLRTGLSQPWTSIGLDANEMSLDGPTYEAHAHPRTFGSMPRFLGHYIRDGHLMPLEAAIRKITSLPAQREHLEGRGLLKPGYYADITIFDPATIIDHATYVKPDQLSEGIDFTIVNGQLEYDHGKLTGATAGKVLRGRGWRPGPDDARP</sequence>
<reference evidence="4" key="1">
    <citation type="submission" date="2020-06" db="EMBL/GenBank/DDBJ databases">
        <title>Legume-microbial interactions unlock mineral nutrients during tropical forest succession.</title>
        <authorList>
            <person name="Epihov D.Z."/>
        </authorList>
    </citation>
    <scope>NUCLEOTIDE SEQUENCE [LARGE SCALE GENOMIC DNA]</scope>
    <source>
        <strain evidence="4">Pan2503</strain>
    </source>
</reference>
<dbReference type="Pfam" id="PF07969">
    <property type="entry name" value="Amidohydro_3"/>
    <property type="match status" value="2"/>
</dbReference>
<name>A0A7V8NPU9_9BACT</name>
<keyword evidence="5" id="KW-1185">Reference proteome</keyword>
<dbReference type="InterPro" id="IPR023100">
    <property type="entry name" value="D-aminoacylase_insert_dom_sf"/>
</dbReference>
<comment type="similarity">
    <text evidence="1">Belongs to the peptidase S13 family.</text>
</comment>
<dbReference type="InterPro" id="IPR011059">
    <property type="entry name" value="Metal-dep_hydrolase_composite"/>
</dbReference>
<dbReference type="SUPFAM" id="SSF51338">
    <property type="entry name" value="Composite domain of metallo-dependent hydrolases"/>
    <property type="match status" value="1"/>
</dbReference>
<evidence type="ECO:0000313" key="5">
    <source>
        <dbReference type="Proteomes" id="UP000567293"/>
    </source>
</evidence>
<dbReference type="InterPro" id="IPR012338">
    <property type="entry name" value="Beta-lactam/transpept-like"/>
</dbReference>
<feature type="non-terminal residue" evidence="4">
    <location>
        <position position="1"/>
    </location>
</feature>
<dbReference type="AlphaFoldDB" id="A0A7V8NPU9"/>
<organism evidence="4 5">
    <name type="scientific">Candidatus Acidiferrum panamense</name>
    <dbReference type="NCBI Taxonomy" id="2741543"/>
    <lineage>
        <taxon>Bacteria</taxon>
        <taxon>Pseudomonadati</taxon>
        <taxon>Acidobacteriota</taxon>
        <taxon>Terriglobia</taxon>
        <taxon>Candidatus Acidiferrales</taxon>
        <taxon>Candidatus Acidiferrum</taxon>
    </lineage>
</organism>
<dbReference type="GO" id="GO:0006508">
    <property type="term" value="P:proteolysis"/>
    <property type="evidence" value="ECO:0007669"/>
    <property type="project" value="InterPro"/>
</dbReference>
<dbReference type="Gene3D" id="3.30.1490.130">
    <property type="entry name" value="D-aminoacylase. Domain 3"/>
    <property type="match status" value="1"/>
</dbReference>
<keyword evidence="2" id="KW-0378">Hydrolase</keyword>
<feature type="domain" description="Amidohydrolase 3" evidence="3">
    <location>
        <begin position="616"/>
        <end position="697"/>
    </location>
</feature>
<dbReference type="Gene3D" id="3.40.710.10">
    <property type="entry name" value="DD-peptidase/beta-lactamase superfamily"/>
    <property type="match status" value="1"/>
</dbReference>
<feature type="domain" description="Amidohydrolase 3" evidence="3">
    <location>
        <begin position="228"/>
        <end position="461"/>
    </location>
</feature>
<dbReference type="EMBL" id="JACDQQ010000937">
    <property type="protein sequence ID" value="MBA0085271.1"/>
    <property type="molecule type" value="Genomic_DNA"/>
</dbReference>